<sequence>MNLETAVELFRQAVTNALALVTPILLTTIVVGLIISLIQSVTSIQEQTLSFAPKLFAVGGVLIIGSSWLLKTLMGFTIEIYQKIPEVAF</sequence>
<keyword evidence="6 9" id="KW-1133">Transmembrane helix</keyword>
<dbReference type="GO" id="GO:0009425">
    <property type="term" value="C:bacterial-type flagellum basal body"/>
    <property type="evidence" value="ECO:0007669"/>
    <property type="project" value="UniProtKB-SubCell"/>
</dbReference>
<evidence type="ECO:0000256" key="6">
    <source>
        <dbReference type="ARBA" id="ARBA00022989"/>
    </source>
</evidence>
<dbReference type="GO" id="GO:0044780">
    <property type="term" value="P:bacterial-type flagellum assembly"/>
    <property type="evidence" value="ECO:0007669"/>
    <property type="project" value="InterPro"/>
</dbReference>
<evidence type="ECO:0000256" key="3">
    <source>
        <dbReference type="ARBA" id="ARBA00021718"/>
    </source>
</evidence>
<evidence type="ECO:0000313" key="10">
    <source>
        <dbReference type="EMBL" id="MBC2606018.1"/>
    </source>
</evidence>
<dbReference type="NCBIfam" id="TIGR01402">
    <property type="entry name" value="fliQ"/>
    <property type="match status" value="1"/>
</dbReference>
<comment type="caution">
    <text evidence="10">The sequence shown here is derived from an EMBL/GenBank/DDBJ whole genome shotgun (WGS) entry which is preliminary data.</text>
</comment>
<accession>A0A7X1E8D1</accession>
<dbReference type="PANTHER" id="PTHR34040:SF2">
    <property type="entry name" value="FLAGELLAR BIOSYNTHETIC PROTEIN FLIQ"/>
    <property type="match status" value="1"/>
</dbReference>
<proteinExistence type="inferred from homology"/>
<feature type="transmembrane region" description="Helical" evidence="9">
    <location>
        <begin position="51"/>
        <end position="70"/>
    </location>
</feature>
<dbReference type="AlphaFoldDB" id="A0A7X1E8D1"/>
<name>A0A7X1E8D1_9BACT</name>
<keyword evidence="7 9" id="KW-0472">Membrane</keyword>
<evidence type="ECO:0000256" key="4">
    <source>
        <dbReference type="ARBA" id="ARBA00022475"/>
    </source>
</evidence>
<evidence type="ECO:0000256" key="1">
    <source>
        <dbReference type="ARBA" id="ARBA00004651"/>
    </source>
</evidence>
<evidence type="ECO:0000256" key="5">
    <source>
        <dbReference type="ARBA" id="ARBA00022692"/>
    </source>
</evidence>
<comment type="subcellular location">
    <subcellularLocation>
        <location evidence="1 9">Cell membrane</location>
        <topology evidence="1">Multi-pass membrane protein</topology>
    </subcellularLocation>
    <subcellularLocation>
        <location evidence="9">Bacterial flagellum basal body</location>
    </subcellularLocation>
</comment>
<evidence type="ECO:0000256" key="7">
    <source>
        <dbReference type="ARBA" id="ARBA00023136"/>
    </source>
</evidence>
<dbReference type="PIRSF" id="PIRSF004669">
    <property type="entry name" value="FliQ"/>
    <property type="match status" value="1"/>
</dbReference>
<keyword evidence="10" id="KW-0966">Cell projection</keyword>
<keyword evidence="11" id="KW-1185">Reference proteome</keyword>
<comment type="similarity">
    <text evidence="2 9">Belongs to the FliQ/MopD/SpaQ family.</text>
</comment>
<dbReference type="PRINTS" id="PR00952">
    <property type="entry name" value="TYPE3IMQPROT"/>
</dbReference>
<dbReference type="Pfam" id="PF01313">
    <property type="entry name" value="Bac_export_3"/>
    <property type="match status" value="1"/>
</dbReference>
<evidence type="ECO:0000256" key="2">
    <source>
        <dbReference type="ARBA" id="ARBA00006156"/>
    </source>
</evidence>
<dbReference type="GO" id="GO:0005886">
    <property type="term" value="C:plasma membrane"/>
    <property type="evidence" value="ECO:0007669"/>
    <property type="project" value="UniProtKB-SubCell"/>
</dbReference>
<keyword evidence="10" id="KW-0282">Flagellum</keyword>
<protein>
    <recommendedName>
        <fullName evidence="3 9">Flagellar biosynthetic protein FliQ</fullName>
    </recommendedName>
</protein>
<dbReference type="EMBL" id="JACHVC010000007">
    <property type="protein sequence ID" value="MBC2606018.1"/>
    <property type="molecule type" value="Genomic_DNA"/>
</dbReference>
<keyword evidence="10" id="KW-0969">Cilium</keyword>
<keyword evidence="4 9" id="KW-1003">Cell membrane</keyword>
<feature type="transmembrane region" description="Helical" evidence="9">
    <location>
        <begin position="20"/>
        <end position="39"/>
    </location>
</feature>
<gene>
    <name evidence="9 10" type="primary">fliQ</name>
    <name evidence="10" type="ORF">H5P27_08170</name>
</gene>
<keyword evidence="5 9" id="KW-0812">Transmembrane</keyword>
<evidence type="ECO:0000256" key="8">
    <source>
        <dbReference type="ARBA" id="ARBA00023143"/>
    </source>
</evidence>
<evidence type="ECO:0000256" key="9">
    <source>
        <dbReference type="RuleBase" id="RU364090"/>
    </source>
</evidence>
<dbReference type="PANTHER" id="PTHR34040">
    <property type="entry name" value="FLAGELLAR BIOSYNTHETIC PROTEIN FLIQ"/>
    <property type="match status" value="1"/>
</dbReference>
<dbReference type="RefSeq" id="WP_185659902.1">
    <property type="nucleotide sequence ID" value="NZ_CAWPOO010000007.1"/>
</dbReference>
<dbReference type="InterPro" id="IPR002191">
    <property type="entry name" value="Bac_export_3"/>
</dbReference>
<dbReference type="GO" id="GO:0009306">
    <property type="term" value="P:protein secretion"/>
    <property type="evidence" value="ECO:0007669"/>
    <property type="project" value="InterPro"/>
</dbReference>
<evidence type="ECO:0000313" key="11">
    <source>
        <dbReference type="Proteomes" id="UP000526501"/>
    </source>
</evidence>
<comment type="function">
    <text evidence="9">Role in flagellar biosynthesis.</text>
</comment>
<organism evidence="10 11">
    <name type="scientific">Pelagicoccus albus</name>
    <dbReference type="NCBI Taxonomy" id="415222"/>
    <lineage>
        <taxon>Bacteria</taxon>
        <taxon>Pseudomonadati</taxon>
        <taxon>Verrucomicrobiota</taxon>
        <taxon>Opitutia</taxon>
        <taxon>Puniceicoccales</taxon>
        <taxon>Pelagicoccaceae</taxon>
        <taxon>Pelagicoccus</taxon>
    </lineage>
</organism>
<reference evidence="10 11" key="1">
    <citation type="submission" date="2020-07" db="EMBL/GenBank/DDBJ databases">
        <authorList>
            <person name="Feng X."/>
        </authorList>
    </citation>
    <scope>NUCLEOTIDE SEQUENCE [LARGE SCALE GENOMIC DNA]</scope>
    <source>
        <strain evidence="10 11">JCM23202</strain>
    </source>
</reference>
<keyword evidence="8 9" id="KW-0975">Bacterial flagellum</keyword>
<dbReference type="InterPro" id="IPR006305">
    <property type="entry name" value="FliQ"/>
</dbReference>
<dbReference type="Proteomes" id="UP000526501">
    <property type="component" value="Unassembled WGS sequence"/>
</dbReference>